<keyword evidence="1 4" id="KW-0808">Transferase</keyword>
<evidence type="ECO:0000313" key="5">
    <source>
        <dbReference type="Proteomes" id="UP000248840"/>
    </source>
</evidence>
<feature type="domain" description="N-acetyltransferase" evidence="3">
    <location>
        <begin position="2"/>
        <end position="149"/>
    </location>
</feature>
<dbReference type="PANTHER" id="PTHR43877:SF2">
    <property type="entry name" value="AMINOALKYLPHOSPHONATE N-ACETYLTRANSFERASE-RELATED"/>
    <property type="match status" value="1"/>
</dbReference>
<name>A0A328YEN5_9FLAO</name>
<evidence type="ECO:0000256" key="1">
    <source>
        <dbReference type="ARBA" id="ARBA00022679"/>
    </source>
</evidence>
<accession>A0A328YEN5</accession>
<protein>
    <submittedName>
        <fullName evidence="4">Acetyltransferase (GNAT) family protein</fullName>
    </submittedName>
</protein>
<dbReference type="Gene3D" id="3.40.630.30">
    <property type="match status" value="1"/>
</dbReference>
<proteinExistence type="predicted"/>
<dbReference type="SUPFAM" id="SSF55729">
    <property type="entry name" value="Acyl-CoA N-acyltransferases (Nat)"/>
    <property type="match status" value="1"/>
</dbReference>
<dbReference type="PROSITE" id="PS51186">
    <property type="entry name" value="GNAT"/>
    <property type="match status" value="1"/>
</dbReference>
<gene>
    <name evidence="4" type="ORF">CLV55_10663</name>
</gene>
<dbReference type="Proteomes" id="UP000248840">
    <property type="component" value="Unassembled WGS sequence"/>
</dbReference>
<dbReference type="InterPro" id="IPR050832">
    <property type="entry name" value="Bact_Acetyltransf"/>
</dbReference>
<dbReference type="InterPro" id="IPR016181">
    <property type="entry name" value="Acyl_CoA_acyltransferase"/>
</dbReference>
<dbReference type="AlphaFoldDB" id="A0A328YEN5"/>
<dbReference type="OrthoDB" id="9803233at2"/>
<dbReference type="InterPro" id="IPR000182">
    <property type="entry name" value="GNAT_dom"/>
</dbReference>
<organism evidence="4 5">
    <name type="scientific">Flavobacterium aciduliphilum</name>
    <dbReference type="NCBI Taxonomy" id="1101402"/>
    <lineage>
        <taxon>Bacteria</taxon>
        <taxon>Pseudomonadati</taxon>
        <taxon>Bacteroidota</taxon>
        <taxon>Flavobacteriia</taxon>
        <taxon>Flavobacteriales</taxon>
        <taxon>Flavobacteriaceae</taxon>
        <taxon>Flavobacterium</taxon>
    </lineage>
</organism>
<evidence type="ECO:0000259" key="3">
    <source>
        <dbReference type="PROSITE" id="PS51186"/>
    </source>
</evidence>
<sequence length="150" mass="17165">MIEVKRTTSDNADFKRLTNLFDAYLVEIDGDEKDFFAQYNQIYIKNVIVLYENDYALGCGAFKGYENEVAELKRMFVLPESRGKGIASKIVDSLESWMKEEGFSKCILETSRYLEPAVALYKKLGFTIIPNYGPYKNVSSSICMQKMLTS</sequence>
<keyword evidence="2" id="KW-0012">Acyltransferase</keyword>
<dbReference type="EMBL" id="QLSZ01000006">
    <property type="protein sequence ID" value="RAR71714.1"/>
    <property type="molecule type" value="Genomic_DNA"/>
</dbReference>
<evidence type="ECO:0000313" key="4">
    <source>
        <dbReference type="EMBL" id="RAR71714.1"/>
    </source>
</evidence>
<dbReference type="Pfam" id="PF00583">
    <property type="entry name" value="Acetyltransf_1"/>
    <property type="match status" value="1"/>
</dbReference>
<dbReference type="GO" id="GO:0016747">
    <property type="term" value="F:acyltransferase activity, transferring groups other than amino-acyl groups"/>
    <property type="evidence" value="ECO:0007669"/>
    <property type="project" value="InterPro"/>
</dbReference>
<reference evidence="4 5" key="1">
    <citation type="submission" date="2018-06" db="EMBL/GenBank/DDBJ databases">
        <title>Genomic Encyclopedia of Archaeal and Bacterial Type Strains, Phase II (KMG-II): from individual species to whole genera.</title>
        <authorList>
            <person name="Goeker M."/>
        </authorList>
    </citation>
    <scope>NUCLEOTIDE SEQUENCE [LARGE SCALE GENOMIC DNA]</scope>
    <source>
        <strain evidence="4 5">DSM 25663</strain>
    </source>
</reference>
<dbReference type="CDD" id="cd04301">
    <property type="entry name" value="NAT_SF"/>
    <property type="match status" value="1"/>
</dbReference>
<comment type="caution">
    <text evidence="4">The sequence shown here is derived from an EMBL/GenBank/DDBJ whole genome shotgun (WGS) entry which is preliminary data.</text>
</comment>
<evidence type="ECO:0000256" key="2">
    <source>
        <dbReference type="ARBA" id="ARBA00023315"/>
    </source>
</evidence>
<dbReference type="PANTHER" id="PTHR43877">
    <property type="entry name" value="AMINOALKYLPHOSPHONATE N-ACETYLTRANSFERASE-RELATED-RELATED"/>
    <property type="match status" value="1"/>
</dbReference>
<keyword evidence="5" id="KW-1185">Reference proteome</keyword>